<dbReference type="PROSITE" id="PS50850">
    <property type="entry name" value="MFS"/>
    <property type="match status" value="1"/>
</dbReference>
<dbReference type="PANTHER" id="PTHR11662:SF405">
    <property type="entry name" value="PROTEIN CBG12249"/>
    <property type="match status" value="1"/>
</dbReference>
<dbReference type="GO" id="GO:0006820">
    <property type="term" value="P:monoatomic anion transport"/>
    <property type="evidence" value="ECO:0007669"/>
    <property type="project" value="TreeGrafter"/>
</dbReference>
<dbReference type="Pfam" id="PF07690">
    <property type="entry name" value="MFS_1"/>
    <property type="match status" value="1"/>
</dbReference>
<dbReference type="Gene3D" id="1.20.1250.20">
    <property type="entry name" value="MFS general substrate transporter like domains"/>
    <property type="match status" value="2"/>
</dbReference>
<feature type="transmembrane region" description="Helical" evidence="5">
    <location>
        <begin position="92"/>
        <end position="110"/>
    </location>
</feature>
<accession>A0A811KYS5</accession>
<evidence type="ECO:0000256" key="4">
    <source>
        <dbReference type="ARBA" id="ARBA00023136"/>
    </source>
</evidence>
<name>A0A811KYS5_9BILA</name>
<dbReference type="PANTHER" id="PTHR11662">
    <property type="entry name" value="SOLUTE CARRIER FAMILY 17"/>
    <property type="match status" value="1"/>
</dbReference>
<evidence type="ECO:0000259" key="6">
    <source>
        <dbReference type="PROSITE" id="PS50850"/>
    </source>
</evidence>
<dbReference type="InterPro" id="IPR050382">
    <property type="entry name" value="MFS_Na/Anion_cotransporter"/>
</dbReference>
<feature type="transmembrane region" description="Helical" evidence="5">
    <location>
        <begin position="292"/>
        <end position="311"/>
    </location>
</feature>
<feature type="transmembrane region" description="Helical" evidence="5">
    <location>
        <begin position="150"/>
        <end position="174"/>
    </location>
</feature>
<evidence type="ECO:0000256" key="3">
    <source>
        <dbReference type="ARBA" id="ARBA00022989"/>
    </source>
</evidence>
<dbReference type="AlphaFoldDB" id="A0A811KYS5"/>
<dbReference type="GO" id="GO:0022857">
    <property type="term" value="F:transmembrane transporter activity"/>
    <property type="evidence" value="ECO:0007669"/>
    <property type="project" value="InterPro"/>
</dbReference>
<dbReference type="OrthoDB" id="2985014at2759"/>
<evidence type="ECO:0000313" key="8">
    <source>
        <dbReference type="Proteomes" id="UP000614601"/>
    </source>
</evidence>
<feature type="transmembrane region" description="Helical" evidence="5">
    <location>
        <begin position="227"/>
        <end position="247"/>
    </location>
</feature>
<dbReference type="InterPro" id="IPR036259">
    <property type="entry name" value="MFS_trans_sf"/>
</dbReference>
<evidence type="ECO:0000256" key="2">
    <source>
        <dbReference type="ARBA" id="ARBA00022692"/>
    </source>
</evidence>
<keyword evidence="8" id="KW-1185">Reference proteome</keyword>
<feature type="domain" description="Major facilitator superfamily (MFS) profile" evidence="6">
    <location>
        <begin position="1"/>
        <end position="348"/>
    </location>
</feature>
<dbReference type="EMBL" id="CAJFCW020000004">
    <property type="protein sequence ID" value="CAG9113162.1"/>
    <property type="molecule type" value="Genomic_DNA"/>
</dbReference>
<protein>
    <recommendedName>
        <fullName evidence="6">Major facilitator superfamily (MFS) profile domain-containing protein</fullName>
    </recommendedName>
</protein>
<reference evidence="7" key="1">
    <citation type="submission" date="2020-09" db="EMBL/GenBank/DDBJ databases">
        <authorList>
            <person name="Kikuchi T."/>
        </authorList>
    </citation>
    <scope>NUCLEOTIDE SEQUENCE</scope>
    <source>
        <strain evidence="7">SH1</strain>
    </source>
</reference>
<feature type="transmembrane region" description="Helical" evidence="5">
    <location>
        <begin position="194"/>
        <end position="215"/>
    </location>
</feature>
<feature type="transmembrane region" description="Helical" evidence="5">
    <location>
        <begin position="12"/>
        <end position="33"/>
    </location>
</feature>
<comment type="caution">
    <text evidence="7">The sequence shown here is derived from an EMBL/GenBank/DDBJ whole genome shotgun (WGS) entry which is preliminary data.</text>
</comment>
<dbReference type="SUPFAM" id="SSF103473">
    <property type="entry name" value="MFS general substrate transporter"/>
    <property type="match status" value="1"/>
</dbReference>
<sequence length="405" mass="44626">MIAVIVMSSTTFAIPFLIDIFGFGGVFAARFVYGVADGFILPASNWIISRWVPRNELSQAGSLFTSGFQLAGIVGPPVSAAFCESSVKWRGVFYLCVMGALWVLLCYFLGKDTFQKSKLISTEEKAYLSGKINDQRYKQKTKRKMPWKEMITCVPLLACLYSSFCFHVLLMFIASYTPSFFKEVFQLKTINNGFYSALPHLGQAITKILWGIFIDDLKIRGKISQTTSVRVSQSFSCILVGIIMLIIRHNMDCDDVNVVAVMFVLLGLALGPSTSGFFTSLLSLAPLHTGTLTSLSMLIGSLGMIACPWIVNMVRVNGTPEEWQTILLIISLLVISSGFIFGTMASADAQSWAVQNAVNADIVMEKNGVNKDLEVNKDVEVSKDIEVKDDIGVNENNSLLRKSAK</sequence>
<dbReference type="Proteomes" id="UP000614601">
    <property type="component" value="Unassembled WGS sequence"/>
</dbReference>
<evidence type="ECO:0000256" key="1">
    <source>
        <dbReference type="ARBA" id="ARBA00004141"/>
    </source>
</evidence>
<evidence type="ECO:0000313" key="7">
    <source>
        <dbReference type="EMBL" id="CAD5220046.1"/>
    </source>
</evidence>
<dbReference type="InterPro" id="IPR011701">
    <property type="entry name" value="MFS"/>
</dbReference>
<dbReference type="InterPro" id="IPR020846">
    <property type="entry name" value="MFS_dom"/>
</dbReference>
<organism evidence="7 8">
    <name type="scientific">Bursaphelenchus okinawaensis</name>
    <dbReference type="NCBI Taxonomy" id="465554"/>
    <lineage>
        <taxon>Eukaryota</taxon>
        <taxon>Metazoa</taxon>
        <taxon>Ecdysozoa</taxon>
        <taxon>Nematoda</taxon>
        <taxon>Chromadorea</taxon>
        <taxon>Rhabditida</taxon>
        <taxon>Tylenchina</taxon>
        <taxon>Tylenchomorpha</taxon>
        <taxon>Aphelenchoidea</taxon>
        <taxon>Aphelenchoididae</taxon>
        <taxon>Bursaphelenchus</taxon>
    </lineage>
</organism>
<dbReference type="GO" id="GO:0016020">
    <property type="term" value="C:membrane"/>
    <property type="evidence" value="ECO:0007669"/>
    <property type="project" value="UniProtKB-SubCell"/>
</dbReference>
<keyword evidence="3 5" id="KW-1133">Transmembrane helix</keyword>
<proteinExistence type="predicted"/>
<evidence type="ECO:0000256" key="5">
    <source>
        <dbReference type="SAM" id="Phobius"/>
    </source>
</evidence>
<keyword evidence="4 5" id="KW-0472">Membrane</keyword>
<feature type="transmembrane region" description="Helical" evidence="5">
    <location>
        <begin position="259"/>
        <end position="285"/>
    </location>
</feature>
<comment type="subcellular location">
    <subcellularLocation>
        <location evidence="1">Membrane</location>
        <topology evidence="1">Multi-pass membrane protein</topology>
    </subcellularLocation>
</comment>
<feature type="transmembrane region" description="Helical" evidence="5">
    <location>
        <begin position="323"/>
        <end position="342"/>
    </location>
</feature>
<gene>
    <name evidence="7" type="ORF">BOKJ2_LOCUS8748</name>
</gene>
<keyword evidence="2 5" id="KW-0812">Transmembrane</keyword>
<dbReference type="EMBL" id="CAJFDH010000004">
    <property type="protein sequence ID" value="CAD5220046.1"/>
    <property type="molecule type" value="Genomic_DNA"/>
</dbReference>
<dbReference type="Proteomes" id="UP000783686">
    <property type="component" value="Unassembled WGS sequence"/>
</dbReference>